<dbReference type="OrthoDB" id="10250769at2759"/>
<dbReference type="GO" id="GO:0006364">
    <property type="term" value="P:rRNA processing"/>
    <property type="evidence" value="ECO:0007669"/>
    <property type="project" value="InterPro"/>
</dbReference>
<dbReference type="Gene3D" id="2.130.10.10">
    <property type="entry name" value="YVTN repeat-like/Quinoprotein amine dehydrogenase"/>
    <property type="match status" value="2"/>
</dbReference>
<feature type="repeat" description="WD" evidence="1">
    <location>
        <begin position="320"/>
        <end position="351"/>
    </location>
</feature>
<dbReference type="InParanoid" id="A0A0C2ZKK8"/>
<dbReference type="HOGENOM" id="CLU_002774_2_1_1"/>
<dbReference type="InterPro" id="IPR001680">
    <property type="entry name" value="WD40_rpt"/>
</dbReference>
<sequence>MAAQGNPDVVDDRPRKRIRTGLKCKATNPTQHTGAPRLFAPFRALGIITNHIPFYLQTRSHKGATDGPRIHIITCLGKSWALWEGGKMTLLFVGPEATDPLSCVVIDGDAVWAASGVHAIKYIRGKEVCRAANPLGTTLASISLFGSQLLALTKDGTRMLIWDISSDGPSFSTNIHFDIGFTAVLLLHPATYLNKVLVASREGNMQLWNIRTQTCVHTFSNSKLLTIEEPSDSTAPSYPITALTQSPAIDVVGIGFASGEISVYDIRADERLMKMYMKGGGIRALSFRSDGHQVLASASSLGHLALWDLNSGGRLLHLVRGAHDGAITSAEWVCGQPVLVTSGEDNSIKQWLFDSPTAAPRLLKFRAGHHSPPHLIRYYGEDGKQLLTASADRSLRYTSVVRDSRSFEMSQGSFARKAATLSKSLSSLKFPPVISIAHSTTRSKDWDDVLTAHTDEPFVRSWSVPNKRLGKHTWNYAETSKRKAPSGSVKCVCVTACGNFGIAGSSTGEIHMWNLQSGIKRRTFKIGPCAQATTEQTDMSKSRESGNCITGLDTDTLNRVVVASTSNGKIYARSLFLNREIRIYPSLQFFDFHSAKLEHNLVFSTSVLSISLHHNSGLLAVVCGDMMVRIVDIDTRRVVRELVCGSKGQVLDIAFSPDSRWMVATSRDSIIRTFDIPTGRLIDAFRVPSTATSIAFSPTGDFLATAHVDSVGIFLWANRAQFADVAFRTVAEQDVAEVNMPPVQGENEDETLEALTALTMEDEPVDVFSTPSQLDGDLVTLTLLPRSRWQALLNLDVIQQRNKPKEPPKKPEQAPFFLPTLSAVEHRFGIDQKQTENTKKTRLDKAMATSKSIFHKKLAELQKKGRSDDDLFDYIKSLSPAAIDIELRSLVTLSHHRQFLHALKRRLLSHKDFEAVQTLENVFLRLHGDVLIENAELRSELEELLELQKKESERILALLSSSLGTLAFVRDTM</sequence>
<dbReference type="Pfam" id="PF04192">
    <property type="entry name" value="Utp21"/>
    <property type="match status" value="1"/>
</dbReference>
<name>A0A0C2ZKK8_9AGAM</name>
<dbReference type="STRING" id="1036808.A0A0C2ZKK8"/>
<feature type="repeat" description="WD" evidence="1">
    <location>
        <begin position="643"/>
        <end position="684"/>
    </location>
</feature>
<dbReference type="InterPro" id="IPR059157">
    <property type="entry name" value="WDR36-Utp21_N"/>
</dbReference>
<evidence type="ECO:0000259" key="2">
    <source>
        <dbReference type="Pfam" id="PF04192"/>
    </source>
</evidence>
<keyword evidence="1" id="KW-0853">WD repeat</keyword>
<dbReference type="Pfam" id="PF25171">
    <property type="entry name" value="Beta-prop_WDR36-Utp21_1st"/>
    <property type="match status" value="1"/>
</dbReference>
<evidence type="ECO:0000313" key="5">
    <source>
        <dbReference type="Proteomes" id="UP000053989"/>
    </source>
</evidence>
<keyword evidence="5" id="KW-1185">Reference proteome</keyword>
<dbReference type="AlphaFoldDB" id="A0A0C2ZKK8"/>
<evidence type="ECO:0000259" key="3">
    <source>
        <dbReference type="Pfam" id="PF25171"/>
    </source>
</evidence>
<feature type="domain" description="WDR36/Utp21 C-terminal" evidence="2">
    <location>
        <begin position="772"/>
        <end position="970"/>
    </location>
</feature>
<dbReference type="PANTHER" id="PTHR22840:SF12">
    <property type="entry name" value="WD REPEAT-CONTAINING PROTEIN 36"/>
    <property type="match status" value="1"/>
</dbReference>
<dbReference type="EMBL" id="KN822045">
    <property type="protein sequence ID" value="KIM62098.1"/>
    <property type="molecule type" value="Genomic_DNA"/>
</dbReference>
<dbReference type="PANTHER" id="PTHR22840">
    <property type="entry name" value="WD REPEAT-CONTAINING PROTEIN 36"/>
    <property type="match status" value="1"/>
</dbReference>
<evidence type="ECO:0008006" key="6">
    <source>
        <dbReference type="Google" id="ProtNLM"/>
    </source>
</evidence>
<dbReference type="SMART" id="SM00320">
    <property type="entry name" value="WD40"/>
    <property type="match status" value="8"/>
</dbReference>
<dbReference type="GO" id="GO:0034388">
    <property type="term" value="C:Pwp2p-containing subcomplex of 90S preribosome"/>
    <property type="evidence" value="ECO:0007669"/>
    <property type="project" value="TreeGrafter"/>
</dbReference>
<dbReference type="Proteomes" id="UP000053989">
    <property type="component" value="Unassembled WGS sequence"/>
</dbReference>
<dbReference type="Pfam" id="PF25168">
    <property type="entry name" value="Beta-prop_WDR36-Utp21_2nd"/>
    <property type="match status" value="1"/>
</dbReference>
<gene>
    <name evidence="4" type="ORF">SCLCIDRAFT_1215435</name>
</gene>
<protein>
    <recommendedName>
        <fullName evidence="6">Small-subunit processome Utp21 domain-containing protein</fullName>
    </recommendedName>
</protein>
<dbReference type="PROSITE" id="PS50082">
    <property type="entry name" value="WD_REPEATS_2"/>
    <property type="match status" value="2"/>
</dbReference>
<proteinExistence type="predicted"/>
<reference evidence="5" key="2">
    <citation type="submission" date="2015-01" db="EMBL/GenBank/DDBJ databases">
        <title>Evolutionary Origins and Diversification of the Mycorrhizal Mutualists.</title>
        <authorList>
            <consortium name="DOE Joint Genome Institute"/>
            <consortium name="Mycorrhizal Genomics Consortium"/>
            <person name="Kohler A."/>
            <person name="Kuo A."/>
            <person name="Nagy L.G."/>
            <person name="Floudas D."/>
            <person name="Copeland A."/>
            <person name="Barry K.W."/>
            <person name="Cichocki N."/>
            <person name="Veneault-Fourrey C."/>
            <person name="LaButti K."/>
            <person name="Lindquist E.A."/>
            <person name="Lipzen A."/>
            <person name="Lundell T."/>
            <person name="Morin E."/>
            <person name="Murat C."/>
            <person name="Riley R."/>
            <person name="Ohm R."/>
            <person name="Sun H."/>
            <person name="Tunlid A."/>
            <person name="Henrissat B."/>
            <person name="Grigoriev I.V."/>
            <person name="Hibbett D.S."/>
            <person name="Martin F."/>
        </authorList>
    </citation>
    <scope>NUCLEOTIDE SEQUENCE [LARGE SCALE GENOMIC DNA]</scope>
    <source>
        <strain evidence="5">Foug A</strain>
    </source>
</reference>
<dbReference type="SUPFAM" id="SSF50998">
    <property type="entry name" value="Quinoprotein alcohol dehydrogenase-like"/>
    <property type="match status" value="2"/>
</dbReference>
<organism evidence="4 5">
    <name type="scientific">Scleroderma citrinum Foug A</name>
    <dbReference type="NCBI Taxonomy" id="1036808"/>
    <lineage>
        <taxon>Eukaryota</taxon>
        <taxon>Fungi</taxon>
        <taxon>Dikarya</taxon>
        <taxon>Basidiomycota</taxon>
        <taxon>Agaricomycotina</taxon>
        <taxon>Agaricomycetes</taxon>
        <taxon>Agaricomycetidae</taxon>
        <taxon>Boletales</taxon>
        <taxon>Sclerodermatineae</taxon>
        <taxon>Sclerodermataceae</taxon>
        <taxon>Scleroderma</taxon>
    </lineage>
</organism>
<evidence type="ECO:0000313" key="4">
    <source>
        <dbReference type="EMBL" id="KIM62098.1"/>
    </source>
</evidence>
<reference evidence="4 5" key="1">
    <citation type="submission" date="2014-04" db="EMBL/GenBank/DDBJ databases">
        <authorList>
            <consortium name="DOE Joint Genome Institute"/>
            <person name="Kuo A."/>
            <person name="Kohler A."/>
            <person name="Nagy L.G."/>
            <person name="Floudas D."/>
            <person name="Copeland A."/>
            <person name="Barry K.W."/>
            <person name="Cichocki N."/>
            <person name="Veneault-Fourrey C."/>
            <person name="LaButti K."/>
            <person name="Lindquist E.A."/>
            <person name="Lipzen A."/>
            <person name="Lundell T."/>
            <person name="Morin E."/>
            <person name="Murat C."/>
            <person name="Sun H."/>
            <person name="Tunlid A."/>
            <person name="Henrissat B."/>
            <person name="Grigoriev I.V."/>
            <person name="Hibbett D.S."/>
            <person name="Martin F."/>
            <person name="Nordberg H.P."/>
            <person name="Cantor M.N."/>
            <person name="Hua S.X."/>
        </authorList>
    </citation>
    <scope>NUCLEOTIDE SEQUENCE [LARGE SCALE GENOMIC DNA]</scope>
    <source>
        <strain evidence="4 5">Foug A</strain>
    </source>
</reference>
<dbReference type="InterPro" id="IPR015943">
    <property type="entry name" value="WD40/YVTN_repeat-like_dom_sf"/>
</dbReference>
<evidence type="ECO:0000256" key="1">
    <source>
        <dbReference type="PROSITE-ProRule" id="PRU00221"/>
    </source>
</evidence>
<accession>A0A0C2ZKK8</accession>
<dbReference type="FunCoup" id="A0A0C2ZKK8">
    <property type="interactions" value="847"/>
</dbReference>
<feature type="domain" description="WDR36/Utp21 N-terminal" evidence="3">
    <location>
        <begin position="72"/>
        <end position="354"/>
    </location>
</feature>
<dbReference type="GO" id="GO:0032040">
    <property type="term" value="C:small-subunit processome"/>
    <property type="evidence" value="ECO:0007669"/>
    <property type="project" value="InterPro"/>
</dbReference>
<dbReference type="InterPro" id="IPR007319">
    <property type="entry name" value="WDR36/Utp21_C"/>
</dbReference>
<dbReference type="InterPro" id="IPR011047">
    <property type="entry name" value="Quinoprotein_ADH-like_sf"/>
</dbReference>